<dbReference type="OrthoDB" id="6241903at2759"/>
<evidence type="ECO:0000256" key="1">
    <source>
        <dbReference type="ARBA" id="ARBA00003195"/>
    </source>
</evidence>
<evidence type="ECO:0000256" key="2">
    <source>
        <dbReference type="ARBA" id="ARBA00004443"/>
    </source>
</evidence>
<sequence length="91" mass="10413">MFGLSRINHGLRMISGINRAAPSRNGSAVYRGAMAPSRTRQIQGMAVVSAMWFWILWRFYHEPADVFGHFEYPDPSKWTDEELGIPPDDED</sequence>
<evidence type="ECO:0000313" key="13">
    <source>
        <dbReference type="Proteomes" id="UP000007110"/>
    </source>
</evidence>
<dbReference type="Pfam" id="PF14813">
    <property type="entry name" value="NADH_B2"/>
    <property type="match status" value="1"/>
</dbReference>
<keyword evidence="13" id="KW-1185">Reference proteome</keyword>
<evidence type="ECO:0000256" key="10">
    <source>
        <dbReference type="ARBA" id="ARBA00023128"/>
    </source>
</evidence>
<evidence type="ECO:0000256" key="6">
    <source>
        <dbReference type="ARBA" id="ARBA00022660"/>
    </source>
</evidence>
<name>A0A7M7NYN9_STRPU</name>
<dbReference type="KEGG" id="spu:764410"/>
<dbReference type="GeneID" id="764410"/>
<comment type="function">
    <text evidence="1">Accessory subunit of the mitochondrial membrane respiratory chain NADH dehydrogenase (Complex I), that is believed not to be involved in catalysis. Complex I functions in the transfer of electrons from NADH to the respiratory chain. The immediate electron acceptor for the enzyme is believed to be ubiquinone.</text>
</comment>
<reference evidence="13" key="1">
    <citation type="submission" date="2015-02" db="EMBL/GenBank/DDBJ databases">
        <title>Genome sequencing for Strongylocentrotus purpuratus.</title>
        <authorList>
            <person name="Murali S."/>
            <person name="Liu Y."/>
            <person name="Vee V."/>
            <person name="English A."/>
            <person name="Wang M."/>
            <person name="Skinner E."/>
            <person name="Han Y."/>
            <person name="Muzny D.M."/>
            <person name="Worley K.C."/>
            <person name="Gibbs R.A."/>
        </authorList>
    </citation>
    <scope>NUCLEOTIDE SEQUENCE</scope>
</reference>
<keyword evidence="5" id="KW-0813">Transport</keyword>
<protein>
    <recommendedName>
        <fullName evidence="14">NADH dehydrogenase [ubiquinone] 1 beta subcomplex subunit 2, mitochondrial</fullName>
    </recommendedName>
</protein>
<dbReference type="Proteomes" id="UP000007110">
    <property type="component" value="Unassembled WGS sequence"/>
</dbReference>
<evidence type="ECO:0000256" key="5">
    <source>
        <dbReference type="ARBA" id="ARBA00022448"/>
    </source>
</evidence>
<dbReference type="OMA" id="YHIATEP"/>
<comment type="subunit">
    <text evidence="4">Complex I is composed of 45 different subunits.</text>
</comment>
<evidence type="ECO:0000256" key="8">
    <source>
        <dbReference type="ARBA" id="ARBA00022946"/>
    </source>
</evidence>
<evidence type="ECO:0008006" key="14">
    <source>
        <dbReference type="Google" id="ProtNLM"/>
    </source>
</evidence>
<keyword evidence="9" id="KW-0249">Electron transport</keyword>
<keyword evidence="10" id="KW-0496">Mitochondrion</keyword>
<dbReference type="RefSeq" id="XP_030843706.1">
    <property type="nucleotide sequence ID" value="XM_030987846.1"/>
</dbReference>
<keyword evidence="11" id="KW-0472">Membrane</keyword>
<dbReference type="AlphaFoldDB" id="A0A7M7NYN9"/>
<evidence type="ECO:0000256" key="3">
    <source>
        <dbReference type="ARBA" id="ARBA00005923"/>
    </source>
</evidence>
<keyword evidence="8" id="KW-0809">Transit peptide</keyword>
<evidence type="ECO:0000256" key="11">
    <source>
        <dbReference type="ARBA" id="ARBA00023136"/>
    </source>
</evidence>
<keyword evidence="7" id="KW-0999">Mitochondrion inner membrane</keyword>
<evidence type="ECO:0000256" key="4">
    <source>
        <dbReference type="ARBA" id="ARBA00011533"/>
    </source>
</evidence>
<dbReference type="InterPro" id="IPR026627">
    <property type="entry name" value="NDUFB2_animal"/>
</dbReference>
<evidence type="ECO:0000313" key="12">
    <source>
        <dbReference type="EnsemblMetazoa" id="XP_030843706"/>
    </source>
</evidence>
<dbReference type="PANTHER" id="PTHR15223">
    <property type="entry name" value="NADH-UBIQUINONE OXIDOREDUCTASE AGGG SUBUNIT"/>
    <property type="match status" value="1"/>
</dbReference>
<comment type="subcellular location">
    <subcellularLocation>
        <location evidence="2">Mitochondrion inner membrane</location>
        <topology evidence="2">Peripheral membrane protein</topology>
        <orientation evidence="2">Matrix side</orientation>
    </subcellularLocation>
</comment>
<proteinExistence type="inferred from homology"/>
<dbReference type="PANTHER" id="PTHR15223:SF1">
    <property type="entry name" value="NADH DEHYDROGENASE [UBIQUINONE] 1 BETA SUBCOMPLEX SUBUNIT 2, MITOCHONDRIAL"/>
    <property type="match status" value="1"/>
</dbReference>
<accession>A0A7M7NYN9</accession>
<dbReference type="InParanoid" id="A0A7M7NYN9"/>
<keyword evidence="6" id="KW-0679">Respiratory chain</keyword>
<dbReference type="EnsemblMetazoa" id="XM_030987846">
    <property type="protein sequence ID" value="XP_030843706"/>
    <property type="gene ID" value="LOC764410"/>
</dbReference>
<comment type="similarity">
    <text evidence="3">Belongs to the complex I NDUFB2 subunit family.</text>
</comment>
<dbReference type="GO" id="GO:0045271">
    <property type="term" value="C:respiratory chain complex I"/>
    <property type="evidence" value="ECO:0000318"/>
    <property type="project" value="GO_Central"/>
</dbReference>
<evidence type="ECO:0000256" key="9">
    <source>
        <dbReference type="ARBA" id="ARBA00022982"/>
    </source>
</evidence>
<dbReference type="GO" id="GO:0005743">
    <property type="term" value="C:mitochondrial inner membrane"/>
    <property type="evidence" value="ECO:0007669"/>
    <property type="project" value="UniProtKB-SubCell"/>
</dbReference>
<reference evidence="12" key="2">
    <citation type="submission" date="2021-01" db="UniProtKB">
        <authorList>
            <consortium name="EnsemblMetazoa"/>
        </authorList>
    </citation>
    <scope>IDENTIFICATION</scope>
</reference>
<organism evidence="12 13">
    <name type="scientific">Strongylocentrotus purpuratus</name>
    <name type="common">Purple sea urchin</name>
    <dbReference type="NCBI Taxonomy" id="7668"/>
    <lineage>
        <taxon>Eukaryota</taxon>
        <taxon>Metazoa</taxon>
        <taxon>Echinodermata</taxon>
        <taxon>Eleutherozoa</taxon>
        <taxon>Echinozoa</taxon>
        <taxon>Echinoidea</taxon>
        <taxon>Euechinoidea</taxon>
        <taxon>Echinacea</taxon>
        <taxon>Camarodonta</taxon>
        <taxon>Echinidea</taxon>
        <taxon>Strongylocentrotidae</taxon>
        <taxon>Strongylocentrotus</taxon>
    </lineage>
</organism>
<evidence type="ECO:0000256" key="7">
    <source>
        <dbReference type="ARBA" id="ARBA00022792"/>
    </source>
</evidence>